<proteinExistence type="predicted"/>
<protein>
    <submittedName>
        <fullName evidence="1">Uncharacterized protein</fullName>
    </submittedName>
</protein>
<dbReference type="OrthoDB" id="2989999at2"/>
<organism evidence="1 2">
    <name type="scientific">Paenibacillus hemerocallicola</name>
    <dbReference type="NCBI Taxonomy" id="1172614"/>
    <lineage>
        <taxon>Bacteria</taxon>
        <taxon>Bacillati</taxon>
        <taxon>Bacillota</taxon>
        <taxon>Bacilli</taxon>
        <taxon>Bacillales</taxon>
        <taxon>Paenibacillaceae</taxon>
        <taxon>Paenibacillus</taxon>
    </lineage>
</organism>
<sequence>MKYEFVYDERLGIELPLLHEDWGSLSAAERAAILHEWEKIRGRIPNRIQQLETEIVEKQNRLNVEDDFPLSCRLNTEIAELASCITDLHLWFRADQDVSDKGHH</sequence>
<gene>
    <name evidence="1" type="ORF">FE784_13820</name>
</gene>
<evidence type="ECO:0000313" key="1">
    <source>
        <dbReference type="EMBL" id="TNJ65726.1"/>
    </source>
</evidence>
<keyword evidence="2" id="KW-1185">Reference proteome</keyword>
<dbReference type="AlphaFoldDB" id="A0A5C4TAM1"/>
<dbReference type="EMBL" id="VDCQ01000016">
    <property type="protein sequence ID" value="TNJ65726.1"/>
    <property type="molecule type" value="Genomic_DNA"/>
</dbReference>
<name>A0A5C4TAM1_9BACL</name>
<dbReference type="Proteomes" id="UP000307943">
    <property type="component" value="Unassembled WGS sequence"/>
</dbReference>
<evidence type="ECO:0000313" key="2">
    <source>
        <dbReference type="Proteomes" id="UP000307943"/>
    </source>
</evidence>
<reference evidence="1 2" key="1">
    <citation type="submission" date="2019-05" db="EMBL/GenBank/DDBJ databases">
        <title>We sequenced the genome of Paenibacillus hemerocallicola KCTC 33185 for further insight into its adaptation and study the phylogeny of Paenibacillus.</title>
        <authorList>
            <person name="Narsing Rao M.P."/>
        </authorList>
    </citation>
    <scope>NUCLEOTIDE SEQUENCE [LARGE SCALE GENOMIC DNA]</scope>
    <source>
        <strain evidence="1 2">KCTC 33185</strain>
    </source>
</reference>
<dbReference type="RefSeq" id="WP_139602788.1">
    <property type="nucleotide sequence ID" value="NZ_VDCQ01000016.1"/>
</dbReference>
<comment type="caution">
    <text evidence="1">The sequence shown here is derived from an EMBL/GenBank/DDBJ whole genome shotgun (WGS) entry which is preliminary data.</text>
</comment>
<accession>A0A5C4TAM1</accession>